<feature type="region of interest" description="Disordered" evidence="1">
    <location>
        <begin position="225"/>
        <end position="244"/>
    </location>
</feature>
<keyword evidence="3" id="KW-1185">Reference proteome</keyword>
<gene>
    <name evidence="2" type="ORF">V2J85_09050</name>
</gene>
<proteinExistence type="predicted"/>
<evidence type="ECO:0000313" key="2">
    <source>
        <dbReference type="EMBL" id="MEE4419497.1"/>
    </source>
</evidence>
<name>A0ABU7NM27_9ACTN</name>
<dbReference type="EMBL" id="JAZBJP010000002">
    <property type="protein sequence ID" value="MEE4419497.1"/>
    <property type="molecule type" value="Genomic_DNA"/>
</dbReference>
<sequence>MDFAPVIASALAAFVTASVTSWASLRTSRTTWQAAHSDRTFEALADLLDATDLDRHDGRHPLSFTSARTRVRITTGGPVRDLAEGVIGAAADFNRAHVDSWRRQHPYFQLLDALRENAKDAQVCISRIDEEDDSFGVALEALHIKARDALEVFYARQDAGEDPDAAPVRKAIKDTDCFGTEEVDALLLPPTERRALHQGLADRQRRRAESRAALVDAHKQLANAVAMSSTTPPARLARQLRRAR</sequence>
<accession>A0ABU7NM27</accession>
<organism evidence="2 3">
    <name type="scientific">Streptomyces bugieae</name>
    <dbReference type="NCBI Taxonomy" id="3098223"/>
    <lineage>
        <taxon>Bacteria</taxon>
        <taxon>Bacillati</taxon>
        <taxon>Actinomycetota</taxon>
        <taxon>Actinomycetes</taxon>
        <taxon>Kitasatosporales</taxon>
        <taxon>Streptomycetaceae</taxon>
        <taxon>Streptomyces</taxon>
    </lineage>
</organism>
<dbReference type="Proteomes" id="UP001307760">
    <property type="component" value="Unassembled WGS sequence"/>
</dbReference>
<protein>
    <recommendedName>
        <fullName evidence="4">Secreted protein</fullName>
    </recommendedName>
</protein>
<reference evidence="2 3" key="1">
    <citation type="submission" date="2023-12" db="EMBL/GenBank/DDBJ databases">
        <title>30 novel species of actinomycetes from the DSMZ collection.</title>
        <authorList>
            <person name="Nouioui I."/>
        </authorList>
    </citation>
    <scope>NUCLEOTIDE SEQUENCE [LARGE SCALE GENOMIC DNA]</scope>
    <source>
        <strain evidence="2 3">DSM 41528</strain>
    </source>
</reference>
<comment type="caution">
    <text evidence="2">The sequence shown here is derived from an EMBL/GenBank/DDBJ whole genome shotgun (WGS) entry which is preliminary data.</text>
</comment>
<evidence type="ECO:0000313" key="3">
    <source>
        <dbReference type="Proteomes" id="UP001307760"/>
    </source>
</evidence>
<evidence type="ECO:0000256" key="1">
    <source>
        <dbReference type="SAM" id="MobiDB-lite"/>
    </source>
</evidence>
<evidence type="ECO:0008006" key="4">
    <source>
        <dbReference type="Google" id="ProtNLM"/>
    </source>
</evidence>
<dbReference type="RefSeq" id="WP_330821153.1">
    <property type="nucleotide sequence ID" value="NZ_JAZBJP010000002.1"/>
</dbReference>